<feature type="region of interest" description="Disordered" evidence="1">
    <location>
        <begin position="57"/>
        <end position="80"/>
    </location>
</feature>
<dbReference type="AlphaFoldDB" id="A0A060UNN7"/>
<proteinExistence type="predicted"/>
<dbReference type="EMBL" id="CCCS020000032">
    <property type="protein sequence ID" value="CDQ10030.1"/>
    <property type="molecule type" value="Genomic_DNA"/>
</dbReference>
<reference evidence="2" key="1">
    <citation type="submission" date="2014-03" db="EMBL/GenBank/DDBJ databases">
        <authorList>
            <person name="Genoscope - CEA"/>
        </authorList>
    </citation>
    <scope>NUCLEOTIDE SEQUENCE [LARGE SCALE GENOMIC DNA]</scope>
    <source>
        <strain evidence="2">CF27</strain>
    </source>
</reference>
<protein>
    <submittedName>
        <fullName evidence="2">ATP synthase F0, C subunit</fullName>
    </submittedName>
</protein>
<comment type="caution">
    <text evidence="2">The sequence shown here is derived from an EMBL/GenBank/DDBJ whole genome shotgun (WGS) entry which is preliminary data.</text>
</comment>
<name>A0A060UNN7_9PROT</name>
<evidence type="ECO:0000256" key="1">
    <source>
        <dbReference type="SAM" id="MobiDB-lite"/>
    </source>
</evidence>
<reference evidence="2" key="2">
    <citation type="submission" date="2014-07" db="EMBL/GenBank/DDBJ databases">
        <title>Initial genome analysis of the psychrotolerant acidophile Acidithiobacillus ferrivorans CF27: insights into iron and sulfur oxidation pathways and into biofilm formation.</title>
        <authorList>
            <person name="Talla E."/>
            <person name="Hedrich S."/>
            <person name="Mangenot S."/>
            <person name="Ji B."/>
            <person name="Johnson D.B."/>
            <person name="Barbe V."/>
            <person name="Bonnefoy V."/>
        </authorList>
    </citation>
    <scope>NUCLEOTIDE SEQUENCE [LARGE SCALE GENOMIC DNA]</scope>
    <source>
        <strain evidence="2">CF27</strain>
    </source>
</reference>
<sequence>MYPGINAEGRQRFEVEFLQVQWIRFEHRLKLIVVLKTIGIVSVTTIRGTPGGLHIGGSPWLGADGPQESGRVEGAGTDGHVHGLEQNAALTGPEALQPLDDFLEGHTDLWQKFRAL</sequence>
<organism evidence="2">
    <name type="scientific">Acidithiobacillus ferrivorans</name>
    <dbReference type="NCBI Taxonomy" id="160808"/>
    <lineage>
        <taxon>Bacteria</taxon>
        <taxon>Pseudomonadati</taxon>
        <taxon>Pseudomonadota</taxon>
        <taxon>Acidithiobacillia</taxon>
        <taxon>Acidithiobacillales</taxon>
        <taxon>Acidithiobacillaceae</taxon>
        <taxon>Acidithiobacillus</taxon>
    </lineage>
</organism>
<accession>A0A060UNN7</accession>
<gene>
    <name evidence="2" type="ORF">AFERRI_380037</name>
</gene>
<evidence type="ECO:0000313" key="2">
    <source>
        <dbReference type="EMBL" id="CDQ10030.1"/>
    </source>
</evidence>